<feature type="compositionally biased region" description="Basic residues" evidence="1">
    <location>
        <begin position="1035"/>
        <end position="1048"/>
    </location>
</feature>
<sequence>MTRDRWFEAAGPIFLRAASLPGGTFDKTIASLVDVAASTDADLVEYITELAANDVLREAVAVSSGHLSEEVDRILDGGSVSRKKLVRVAVAMTRYARRITGRPTPFGLLASVSVLGGPATDRAGSHSSAPTKTARPDARWFDAASATWRADPEVRASLQVVLNNLCVQRGDRLVLPHVPVRAEGTEKLGSTEELPRELTMRLTPVLSWVRRNTDRPRSYSSLLGEMAREFPRLGQDRLDAFLATLVAHEVLLTEFSTTRLDDDHLATLEDLLPAGTRARHDIRVVREALSDYRATAPGQGGDTWRSLLDTVTGVTPSRSAAPHVDLYRDSALRLPAPVLDEVERCASALWSMSAPSDAFAHMRGYRKAFTDRYGQHGAVRLTELVDPHRGLGYPTGYLYPRTSTTLPTGKRPANERDTERREVLGEFLHRGLNDATRELVLSDDDVRRLTVDDDVPPPRSLDNCFQVLAPDEERLAAGDFTLHLAPAIGSYTAGAMNGRFAGATGTAADLGRLMSDPDGGLPAQVVFLPVLPRALNVMHVPDLLPHTIPVGTFVDPAAEGVIDWRELVVAADSDQLRLHWERTGQEVHPVVPHVVSLSTTAPNLARLLAELPFCGEGRVWQPWDWGPFSTLPCLPRVRLGRVVVSPLTWRPSTRMRHGASRATGWTEAVTRWRDDLRIPDRVHIGRRDQVYELDLSSPFQREILRREITRGEVTVTEPPREAADGNGLLGGHNNEVVVSLRRLAQPNTRDPHPDLDPRRLANTEDRVTHHPGGEWAFVEIQAVPEVHEELITRHLPRLVADVENHLDRWFFMRYRETWDHIRLRLHGPDDTLAPEVWARLLRFGAESRESGLIRDLRIRSYEPEAARYGGAAGLRAAEEWFWADSVLATGLLAAHGQKGETPDRSHLLLAGYVHLLTALGSWDWLDWVDALPTPEGAAPPRREIEAALQLLDPDRARALITGSLPPDRHWALHTSGAAVRRLGEILLPGIGNEDGRGWQDMAVGSLLHMHHNRLYGIDPATEGASVRLLGHAARARRGQLRHRARTRTRTSAEGRDVG</sequence>
<reference evidence="4 5" key="1">
    <citation type="submission" date="2022-06" db="EMBL/GenBank/DDBJ databases">
        <title>Genomic Encyclopedia of Type Strains, Phase I: the one thousand microbial genomes (KMG-I) project.</title>
        <authorList>
            <person name="Kyrpides N."/>
        </authorList>
    </citation>
    <scope>NUCLEOTIDE SEQUENCE [LARGE SCALE GENOMIC DNA]</scope>
    <source>
        <strain evidence="4 5">DSM 43889</strain>
    </source>
</reference>
<protein>
    <submittedName>
        <fullName evidence="4">Thiopeptide-type bacteriocin biosynthesis domain-containing protein</fullName>
    </submittedName>
</protein>
<accession>A0ABT1JES3</accession>
<keyword evidence="5" id="KW-1185">Reference proteome</keyword>
<gene>
    <name evidence="4" type="ORF">G443_001269</name>
</gene>
<dbReference type="InterPro" id="IPR006827">
    <property type="entry name" value="Lant_deHydtase_N"/>
</dbReference>
<proteinExistence type="predicted"/>
<feature type="domain" description="Lantibiotic dehydratase N-terminal" evidence="2">
    <location>
        <begin position="53"/>
        <end position="704"/>
    </location>
</feature>
<evidence type="ECO:0000256" key="1">
    <source>
        <dbReference type="SAM" id="MobiDB-lite"/>
    </source>
</evidence>
<feature type="domain" description="Thiopeptide-type bacteriocin biosynthesis" evidence="3">
    <location>
        <begin position="775"/>
        <end position="1032"/>
    </location>
</feature>
<feature type="region of interest" description="Disordered" evidence="1">
    <location>
        <begin position="1035"/>
        <end position="1058"/>
    </location>
</feature>
<dbReference type="RefSeq" id="WP_026420411.1">
    <property type="nucleotide sequence ID" value="NZ_AUBJ02000001.1"/>
</dbReference>
<organism evidence="4 5">
    <name type="scientific">Actinoalloteichus caeruleus DSM 43889</name>
    <dbReference type="NCBI Taxonomy" id="1120930"/>
    <lineage>
        <taxon>Bacteria</taxon>
        <taxon>Bacillati</taxon>
        <taxon>Actinomycetota</taxon>
        <taxon>Actinomycetes</taxon>
        <taxon>Pseudonocardiales</taxon>
        <taxon>Pseudonocardiaceae</taxon>
        <taxon>Actinoalloteichus</taxon>
        <taxon>Actinoalloteichus cyanogriseus</taxon>
    </lineage>
</organism>
<dbReference type="Proteomes" id="UP000791080">
    <property type="component" value="Unassembled WGS sequence"/>
</dbReference>
<evidence type="ECO:0000259" key="2">
    <source>
        <dbReference type="Pfam" id="PF04738"/>
    </source>
</evidence>
<dbReference type="NCBIfam" id="TIGR03891">
    <property type="entry name" value="thiopep_ocin"/>
    <property type="match status" value="1"/>
</dbReference>
<dbReference type="EMBL" id="AUBJ02000001">
    <property type="protein sequence ID" value="MCP2330999.1"/>
    <property type="molecule type" value="Genomic_DNA"/>
</dbReference>
<evidence type="ECO:0000313" key="4">
    <source>
        <dbReference type="EMBL" id="MCP2330999.1"/>
    </source>
</evidence>
<comment type="caution">
    <text evidence="4">The sequence shown here is derived from an EMBL/GenBank/DDBJ whole genome shotgun (WGS) entry which is preliminary data.</text>
</comment>
<evidence type="ECO:0000313" key="5">
    <source>
        <dbReference type="Proteomes" id="UP000791080"/>
    </source>
</evidence>
<name>A0ABT1JES3_ACTCY</name>
<dbReference type="Pfam" id="PF04738">
    <property type="entry name" value="Lant_dehydr_N"/>
    <property type="match status" value="1"/>
</dbReference>
<dbReference type="InterPro" id="IPR023809">
    <property type="entry name" value="Thiopep_bacteriocin_synth_dom"/>
</dbReference>
<evidence type="ECO:0000259" key="3">
    <source>
        <dbReference type="Pfam" id="PF14028"/>
    </source>
</evidence>
<dbReference type="Pfam" id="PF14028">
    <property type="entry name" value="Lant_dehydr_C"/>
    <property type="match status" value="1"/>
</dbReference>